<comment type="caution">
    <text evidence="3">The sequence shown here is derived from an EMBL/GenBank/DDBJ whole genome shotgun (WGS) entry which is preliminary data.</text>
</comment>
<organism evidence="3 4">
    <name type="scientific">Rugosimonospora africana</name>
    <dbReference type="NCBI Taxonomy" id="556532"/>
    <lineage>
        <taxon>Bacteria</taxon>
        <taxon>Bacillati</taxon>
        <taxon>Actinomycetota</taxon>
        <taxon>Actinomycetes</taxon>
        <taxon>Micromonosporales</taxon>
        <taxon>Micromonosporaceae</taxon>
        <taxon>Rugosimonospora</taxon>
    </lineage>
</organism>
<sequence length="251" mass="27310">MSDEPSSVQSQERNPQEGDQLAQLTLDYLDVLSGSKDDLPQLDDLTNDQRAQVMAAWGTVDRLLAGAPLPELDSDPTAIALGAVPVAPLDPAALRQARQRQKLRPSDVAAALRARGWSTSTGEVFTWERGTQDVPPALLADLASALDVSTDSLIVRARDATVVGVDETDHAAQTLLQALYSDELDEVVQQWAQAFELGPSAARQDLQRRLSNVAYRGQRTLTPRQWKAVVRVMLVSERARRGLPENPVTSA</sequence>
<dbReference type="InterPro" id="IPR001387">
    <property type="entry name" value="Cro/C1-type_HTH"/>
</dbReference>
<dbReference type="EMBL" id="BONZ01000039">
    <property type="protein sequence ID" value="GIH16055.1"/>
    <property type="molecule type" value="Genomic_DNA"/>
</dbReference>
<dbReference type="RefSeq" id="WP_203919651.1">
    <property type="nucleotide sequence ID" value="NZ_BONZ01000039.1"/>
</dbReference>
<accession>A0A8J3QUJ1</accession>
<feature type="region of interest" description="Disordered" evidence="1">
    <location>
        <begin position="1"/>
        <end position="20"/>
    </location>
</feature>
<evidence type="ECO:0000259" key="2">
    <source>
        <dbReference type="PROSITE" id="PS50943"/>
    </source>
</evidence>
<dbReference type="InterPro" id="IPR010982">
    <property type="entry name" value="Lambda_DNA-bd_dom_sf"/>
</dbReference>
<feature type="compositionally biased region" description="Polar residues" evidence="1">
    <location>
        <begin position="1"/>
        <end position="13"/>
    </location>
</feature>
<feature type="domain" description="HTH cro/C1-type" evidence="2">
    <location>
        <begin position="127"/>
        <end position="153"/>
    </location>
</feature>
<proteinExistence type="predicted"/>
<reference evidence="3" key="1">
    <citation type="submission" date="2021-01" db="EMBL/GenBank/DDBJ databases">
        <title>Whole genome shotgun sequence of Rugosimonospora africana NBRC 104875.</title>
        <authorList>
            <person name="Komaki H."/>
            <person name="Tamura T."/>
        </authorList>
    </citation>
    <scope>NUCLEOTIDE SEQUENCE</scope>
    <source>
        <strain evidence="3">NBRC 104875</strain>
    </source>
</reference>
<dbReference type="PROSITE" id="PS50943">
    <property type="entry name" value="HTH_CROC1"/>
    <property type="match status" value="1"/>
</dbReference>
<name>A0A8J3QUJ1_9ACTN</name>
<dbReference type="AlphaFoldDB" id="A0A8J3QUJ1"/>
<keyword evidence="4" id="KW-1185">Reference proteome</keyword>
<evidence type="ECO:0000313" key="3">
    <source>
        <dbReference type="EMBL" id="GIH16055.1"/>
    </source>
</evidence>
<dbReference type="Proteomes" id="UP000642748">
    <property type="component" value="Unassembled WGS sequence"/>
</dbReference>
<protein>
    <recommendedName>
        <fullName evidence="2">HTH cro/C1-type domain-containing protein</fullName>
    </recommendedName>
</protein>
<dbReference type="SUPFAM" id="SSF47413">
    <property type="entry name" value="lambda repressor-like DNA-binding domains"/>
    <property type="match status" value="1"/>
</dbReference>
<gene>
    <name evidence="3" type="ORF">Raf01_42270</name>
</gene>
<evidence type="ECO:0000256" key="1">
    <source>
        <dbReference type="SAM" id="MobiDB-lite"/>
    </source>
</evidence>
<dbReference type="SMART" id="SM00530">
    <property type="entry name" value="HTH_XRE"/>
    <property type="match status" value="1"/>
</dbReference>
<dbReference type="GO" id="GO:0003677">
    <property type="term" value="F:DNA binding"/>
    <property type="evidence" value="ECO:0007669"/>
    <property type="project" value="InterPro"/>
</dbReference>
<evidence type="ECO:0000313" key="4">
    <source>
        <dbReference type="Proteomes" id="UP000642748"/>
    </source>
</evidence>
<dbReference type="Gene3D" id="1.10.260.40">
    <property type="entry name" value="lambda repressor-like DNA-binding domains"/>
    <property type="match status" value="1"/>
</dbReference>